<comment type="caution">
    <text evidence="1">The sequence shown here is derived from an EMBL/GenBank/DDBJ whole genome shotgun (WGS) entry which is preliminary data.</text>
</comment>
<dbReference type="EMBL" id="JARBHB010000002">
    <property type="protein sequence ID" value="KAJ8892236.1"/>
    <property type="molecule type" value="Genomic_DNA"/>
</dbReference>
<dbReference type="Proteomes" id="UP001159363">
    <property type="component" value="Chromosome 2"/>
</dbReference>
<keyword evidence="2" id="KW-1185">Reference proteome</keyword>
<gene>
    <name evidence="1" type="ORF">PR048_004816</name>
</gene>
<reference evidence="1 2" key="1">
    <citation type="submission" date="2023-02" db="EMBL/GenBank/DDBJ databases">
        <title>LHISI_Scaffold_Assembly.</title>
        <authorList>
            <person name="Stuart O.P."/>
            <person name="Cleave R."/>
            <person name="Magrath M.J.L."/>
            <person name="Mikheyev A.S."/>
        </authorList>
    </citation>
    <scope>NUCLEOTIDE SEQUENCE [LARGE SCALE GENOMIC DNA]</scope>
    <source>
        <strain evidence="1">Daus_M_001</strain>
        <tissue evidence="1">Leg muscle</tissue>
    </source>
</reference>
<accession>A0ABQ9I7C3</accession>
<proteinExistence type="predicted"/>
<organism evidence="1 2">
    <name type="scientific">Dryococelus australis</name>
    <dbReference type="NCBI Taxonomy" id="614101"/>
    <lineage>
        <taxon>Eukaryota</taxon>
        <taxon>Metazoa</taxon>
        <taxon>Ecdysozoa</taxon>
        <taxon>Arthropoda</taxon>
        <taxon>Hexapoda</taxon>
        <taxon>Insecta</taxon>
        <taxon>Pterygota</taxon>
        <taxon>Neoptera</taxon>
        <taxon>Polyneoptera</taxon>
        <taxon>Phasmatodea</taxon>
        <taxon>Verophasmatodea</taxon>
        <taxon>Anareolatae</taxon>
        <taxon>Phasmatidae</taxon>
        <taxon>Eurycanthinae</taxon>
        <taxon>Dryococelus</taxon>
    </lineage>
</organism>
<evidence type="ECO:0000313" key="2">
    <source>
        <dbReference type="Proteomes" id="UP001159363"/>
    </source>
</evidence>
<protein>
    <submittedName>
        <fullName evidence="1">Uncharacterized protein</fullName>
    </submittedName>
</protein>
<sequence length="145" mass="16401">MPSRFLPLVIKVDRKGRCGQLVTTRSEISTDYFWVLRLKTSIGTKVSKLHAFCVNYFVFISWHPVALVQAHDADTVAGGSVQNEHSHFVVYSEKSSTEEKECSCVAKEKKQMVNEGKLLKLNKVKLLNDTVKEVATSEHIKYLSN</sequence>
<name>A0ABQ9I7C3_9NEOP</name>
<evidence type="ECO:0000313" key="1">
    <source>
        <dbReference type="EMBL" id="KAJ8892236.1"/>
    </source>
</evidence>